<evidence type="ECO:0000313" key="2">
    <source>
        <dbReference type="Proteomes" id="UP000003160"/>
    </source>
</evidence>
<sequence>MWRYSNIVCAANAKIFCDEPYVYKKIFSGYSKMPHSGTEEISIHNSKLG</sequence>
<dbReference type="HOGENOM" id="CLU_3139068_0_0_10"/>
<dbReference type="Proteomes" id="UP000003160">
    <property type="component" value="Unassembled WGS sequence"/>
</dbReference>
<name>D1PWI2_9BACT</name>
<accession>D1PWI2</accession>
<dbReference type="EMBL" id="ACKS01000057">
    <property type="protein sequence ID" value="EFA44244.1"/>
    <property type="molecule type" value="Genomic_DNA"/>
</dbReference>
<dbReference type="AlphaFoldDB" id="D1PWI2"/>
<gene>
    <name evidence="1" type="ORF">HMPREF0645_1317</name>
</gene>
<evidence type="ECO:0000313" key="1">
    <source>
        <dbReference type="EMBL" id="EFA44244.1"/>
    </source>
</evidence>
<comment type="caution">
    <text evidence="1">The sequence shown here is derived from an EMBL/GenBank/DDBJ whole genome shotgun (WGS) entry which is preliminary data.</text>
</comment>
<organism evidence="1 2">
    <name type="scientific">Hallella bergensis DSM 17361</name>
    <dbReference type="NCBI Taxonomy" id="585502"/>
    <lineage>
        <taxon>Bacteria</taxon>
        <taxon>Pseudomonadati</taxon>
        <taxon>Bacteroidota</taxon>
        <taxon>Bacteroidia</taxon>
        <taxon>Bacteroidales</taxon>
        <taxon>Prevotellaceae</taxon>
        <taxon>Hallella</taxon>
    </lineage>
</organism>
<proteinExistence type="predicted"/>
<keyword evidence="2" id="KW-1185">Reference proteome</keyword>
<reference evidence="1 2" key="1">
    <citation type="submission" date="2009-10" db="EMBL/GenBank/DDBJ databases">
        <authorList>
            <person name="Qin X."/>
            <person name="Bachman B."/>
            <person name="Battles P."/>
            <person name="Bell A."/>
            <person name="Bess C."/>
            <person name="Bickham C."/>
            <person name="Chaboub L."/>
            <person name="Chen D."/>
            <person name="Coyle M."/>
            <person name="Deiros D.R."/>
            <person name="Dinh H."/>
            <person name="Forbes L."/>
            <person name="Fowler G."/>
            <person name="Francisco L."/>
            <person name="Fu Q."/>
            <person name="Gubbala S."/>
            <person name="Hale W."/>
            <person name="Han Y."/>
            <person name="Hemphill L."/>
            <person name="Highlander S.K."/>
            <person name="Hirani K."/>
            <person name="Hogues M."/>
            <person name="Jackson L."/>
            <person name="Jakkamsetti A."/>
            <person name="Javaid M."/>
            <person name="Jiang H."/>
            <person name="Korchina V."/>
            <person name="Kovar C."/>
            <person name="Lara F."/>
            <person name="Lee S."/>
            <person name="Mata R."/>
            <person name="Mathew T."/>
            <person name="Moen C."/>
            <person name="Morales K."/>
            <person name="Munidasa M."/>
            <person name="Nazareth L."/>
            <person name="Ngo R."/>
            <person name="Nguyen L."/>
            <person name="Okwuonu G."/>
            <person name="Ongeri F."/>
            <person name="Patil S."/>
            <person name="Petrosino J."/>
            <person name="Pham C."/>
            <person name="Pham P."/>
            <person name="Pu L.-L."/>
            <person name="Puazo M."/>
            <person name="Raj R."/>
            <person name="Reid J."/>
            <person name="Rouhana J."/>
            <person name="Saada N."/>
            <person name="Shang Y."/>
            <person name="Simmons D."/>
            <person name="Thornton R."/>
            <person name="Warren J."/>
            <person name="Weissenberger G."/>
            <person name="Zhang J."/>
            <person name="Zhang L."/>
            <person name="Zhou C."/>
            <person name="Zhu D."/>
            <person name="Muzny D."/>
            <person name="Worley K."/>
            <person name="Gibbs R."/>
        </authorList>
    </citation>
    <scope>NUCLEOTIDE SEQUENCE [LARGE SCALE GENOMIC DNA]</scope>
    <source>
        <strain evidence="1 2">DSM 17361</strain>
    </source>
</reference>
<protein>
    <submittedName>
        <fullName evidence="1">Uncharacterized protein</fullName>
    </submittedName>
</protein>